<organism evidence="1 2">
    <name type="scientific">Dibothriocephalus latus</name>
    <name type="common">Fish tapeworm</name>
    <name type="synonym">Diphyllobothrium latum</name>
    <dbReference type="NCBI Taxonomy" id="60516"/>
    <lineage>
        <taxon>Eukaryota</taxon>
        <taxon>Metazoa</taxon>
        <taxon>Spiralia</taxon>
        <taxon>Lophotrochozoa</taxon>
        <taxon>Platyhelminthes</taxon>
        <taxon>Cestoda</taxon>
        <taxon>Eucestoda</taxon>
        <taxon>Diphyllobothriidea</taxon>
        <taxon>Diphyllobothriidae</taxon>
        <taxon>Dibothriocephalus</taxon>
    </lineage>
</organism>
<dbReference type="AlphaFoldDB" id="A0A3P6PQW0"/>
<reference evidence="1 2" key="1">
    <citation type="submission" date="2018-11" db="EMBL/GenBank/DDBJ databases">
        <authorList>
            <consortium name="Pathogen Informatics"/>
        </authorList>
    </citation>
    <scope>NUCLEOTIDE SEQUENCE [LARGE SCALE GENOMIC DNA]</scope>
</reference>
<gene>
    <name evidence="1" type="ORF">DILT_LOCUS1042</name>
</gene>
<proteinExistence type="predicted"/>
<accession>A0A3P6PQW0</accession>
<keyword evidence="2" id="KW-1185">Reference proteome</keyword>
<protein>
    <submittedName>
        <fullName evidence="1">Uncharacterized protein</fullName>
    </submittedName>
</protein>
<name>A0A3P6PQW0_DIBLA</name>
<evidence type="ECO:0000313" key="2">
    <source>
        <dbReference type="Proteomes" id="UP000281553"/>
    </source>
</evidence>
<evidence type="ECO:0000313" key="1">
    <source>
        <dbReference type="EMBL" id="VDK39512.1"/>
    </source>
</evidence>
<dbReference type="Proteomes" id="UP000281553">
    <property type="component" value="Unassembled WGS sequence"/>
</dbReference>
<dbReference type="EMBL" id="UYRU01005983">
    <property type="protein sequence ID" value="VDK39512.1"/>
    <property type="molecule type" value="Genomic_DNA"/>
</dbReference>
<sequence length="104" mass="11530">MTSEVFPATRTHFDSNAYFTDLVEDLVSTDGLGEPPTGLTSSKNFIQKLEFLRRMDSGPLQQTRYSPRAGGRPHEVDYQSSLLTHLVSMTFPGTGESLLHLAAR</sequence>